<evidence type="ECO:0000256" key="1">
    <source>
        <dbReference type="SAM" id="MobiDB-lite"/>
    </source>
</evidence>
<dbReference type="EMBL" id="KI392605">
    <property type="protein sequence ID" value="ERN12741.1"/>
    <property type="molecule type" value="Genomic_DNA"/>
</dbReference>
<dbReference type="AlphaFoldDB" id="W1PXX1"/>
<feature type="compositionally biased region" description="Basic and acidic residues" evidence="1">
    <location>
        <begin position="41"/>
        <end position="53"/>
    </location>
</feature>
<evidence type="ECO:0000313" key="3">
    <source>
        <dbReference type="Proteomes" id="UP000017836"/>
    </source>
</evidence>
<dbReference type="Gramene" id="ERN12741">
    <property type="protein sequence ID" value="ERN12741"/>
    <property type="gene ID" value="AMTR_s00043p00148570"/>
</dbReference>
<dbReference type="HOGENOM" id="CLU_1311643_0_0_1"/>
<sequence>MMSLGIGRQNYVSLMTGIILSSPCHVIGERVRVQEQSQDPFVRDLNKKVDPKIAKSSKRHQAPTSTKKSKGEKKDKSPLSPPHKPLTNKKKKKTWSPPPTKEGLLTESLMKSKWTKKGCSSTSTTFEESDVSTKHWDTSPKGEDESQETVSITVPLTEKVSLKELSVPSTTSEDLNVDSHGKGKMKSDGPTPPVSSLEPYTSGVIPRKVV</sequence>
<feature type="compositionally biased region" description="Basic and acidic residues" evidence="1">
    <location>
        <begin position="177"/>
        <end position="187"/>
    </location>
</feature>
<proteinExistence type="predicted"/>
<evidence type="ECO:0000313" key="2">
    <source>
        <dbReference type="EMBL" id="ERN12741.1"/>
    </source>
</evidence>
<feature type="compositionally biased region" description="Basic and acidic residues" evidence="1">
    <location>
        <begin position="131"/>
        <end position="144"/>
    </location>
</feature>
<organism evidence="2 3">
    <name type="scientific">Amborella trichopoda</name>
    <dbReference type="NCBI Taxonomy" id="13333"/>
    <lineage>
        <taxon>Eukaryota</taxon>
        <taxon>Viridiplantae</taxon>
        <taxon>Streptophyta</taxon>
        <taxon>Embryophyta</taxon>
        <taxon>Tracheophyta</taxon>
        <taxon>Spermatophyta</taxon>
        <taxon>Magnoliopsida</taxon>
        <taxon>Amborellales</taxon>
        <taxon>Amborellaceae</taxon>
        <taxon>Amborella</taxon>
    </lineage>
</organism>
<feature type="region of interest" description="Disordered" evidence="1">
    <location>
        <begin position="163"/>
        <end position="210"/>
    </location>
</feature>
<feature type="compositionally biased region" description="Basic residues" evidence="1">
    <location>
        <begin position="55"/>
        <end position="71"/>
    </location>
</feature>
<reference evidence="3" key="1">
    <citation type="journal article" date="2013" name="Science">
        <title>The Amborella genome and the evolution of flowering plants.</title>
        <authorList>
            <consortium name="Amborella Genome Project"/>
        </authorList>
    </citation>
    <scope>NUCLEOTIDE SEQUENCE [LARGE SCALE GENOMIC DNA]</scope>
</reference>
<accession>W1PXX1</accession>
<keyword evidence="3" id="KW-1185">Reference proteome</keyword>
<protein>
    <submittedName>
        <fullName evidence="2">Uncharacterized protein</fullName>
    </submittedName>
</protein>
<feature type="region of interest" description="Disordered" evidence="1">
    <location>
        <begin position="36"/>
        <end position="150"/>
    </location>
</feature>
<name>W1PXX1_AMBTC</name>
<dbReference type="Proteomes" id="UP000017836">
    <property type="component" value="Unassembled WGS sequence"/>
</dbReference>
<gene>
    <name evidence="2" type="ORF">AMTR_s00043p00148570</name>
</gene>